<organism evidence="6 7">
    <name type="scientific">Cerrena zonata</name>
    <dbReference type="NCBI Taxonomy" id="2478898"/>
    <lineage>
        <taxon>Eukaryota</taxon>
        <taxon>Fungi</taxon>
        <taxon>Dikarya</taxon>
        <taxon>Basidiomycota</taxon>
        <taxon>Agaricomycotina</taxon>
        <taxon>Agaricomycetes</taxon>
        <taxon>Polyporales</taxon>
        <taxon>Cerrenaceae</taxon>
        <taxon>Cerrena</taxon>
    </lineage>
</organism>
<comment type="caution">
    <text evidence="6">The sequence shown here is derived from an EMBL/GenBank/DDBJ whole genome shotgun (WGS) entry which is preliminary data.</text>
</comment>
<gene>
    <name evidence="6" type="ORF">QCA50_006473</name>
</gene>
<evidence type="ECO:0000313" key="7">
    <source>
        <dbReference type="Proteomes" id="UP001385951"/>
    </source>
</evidence>
<reference evidence="6 7" key="1">
    <citation type="submission" date="2022-09" db="EMBL/GenBank/DDBJ databases">
        <authorList>
            <person name="Palmer J.M."/>
        </authorList>
    </citation>
    <scope>NUCLEOTIDE SEQUENCE [LARGE SCALE GENOMIC DNA]</scope>
    <source>
        <strain evidence="6 7">DSM 7382</strain>
    </source>
</reference>
<evidence type="ECO:0000259" key="5">
    <source>
        <dbReference type="PROSITE" id="PS50865"/>
    </source>
</evidence>
<dbReference type="GO" id="GO:0008270">
    <property type="term" value="F:zinc ion binding"/>
    <property type="evidence" value="ECO:0007669"/>
    <property type="project" value="UniProtKB-KW"/>
</dbReference>
<dbReference type="EMBL" id="JASBNA010000007">
    <property type="protein sequence ID" value="KAK7689834.1"/>
    <property type="molecule type" value="Genomic_DNA"/>
</dbReference>
<dbReference type="SUPFAM" id="SSF144232">
    <property type="entry name" value="HIT/MYND zinc finger-like"/>
    <property type="match status" value="1"/>
</dbReference>
<evidence type="ECO:0000256" key="3">
    <source>
        <dbReference type="ARBA" id="ARBA00022833"/>
    </source>
</evidence>
<protein>
    <recommendedName>
        <fullName evidence="5">MYND-type domain-containing protein</fullName>
    </recommendedName>
</protein>
<feature type="domain" description="MYND-type" evidence="5">
    <location>
        <begin position="11"/>
        <end position="51"/>
    </location>
</feature>
<evidence type="ECO:0000256" key="1">
    <source>
        <dbReference type="ARBA" id="ARBA00022723"/>
    </source>
</evidence>
<evidence type="ECO:0000313" key="6">
    <source>
        <dbReference type="EMBL" id="KAK7689834.1"/>
    </source>
</evidence>
<dbReference type="AlphaFoldDB" id="A0AAW0GDQ3"/>
<dbReference type="Proteomes" id="UP001385951">
    <property type="component" value="Unassembled WGS sequence"/>
</dbReference>
<sequence length="130" mass="14714">MPSLRAEMSKCYNCGVKGSVKTLQKCSKCKAAKYCSRECQKADWATHKPSCNNNSELAEALKEQDNTPMGLIDRIMLPDNMSLYELDQRLAKWVKFHNAMLMWATIHALGIPVSENNARTMVLHLKIKPT</sequence>
<proteinExistence type="predicted"/>
<dbReference type="PROSITE" id="PS50865">
    <property type="entry name" value="ZF_MYND_2"/>
    <property type="match status" value="1"/>
</dbReference>
<dbReference type="Gene3D" id="6.10.140.2220">
    <property type="match status" value="1"/>
</dbReference>
<keyword evidence="7" id="KW-1185">Reference proteome</keyword>
<dbReference type="InterPro" id="IPR002893">
    <property type="entry name" value="Znf_MYND"/>
</dbReference>
<evidence type="ECO:0000256" key="4">
    <source>
        <dbReference type="PROSITE-ProRule" id="PRU00134"/>
    </source>
</evidence>
<evidence type="ECO:0000256" key="2">
    <source>
        <dbReference type="ARBA" id="ARBA00022771"/>
    </source>
</evidence>
<keyword evidence="2 4" id="KW-0863">Zinc-finger</keyword>
<dbReference type="Pfam" id="PF01753">
    <property type="entry name" value="zf-MYND"/>
    <property type="match status" value="1"/>
</dbReference>
<keyword evidence="3" id="KW-0862">Zinc</keyword>
<name>A0AAW0GDQ3_9APHY</name>
<keyword evidence="1" id="KW-0479">Metal-binding</keyword>
<accession>A0AAW0GDQ3</accession>
<dbReference type="PROSITE" id="PS01360">
    <property type="entry name" value="ZF_MYND_1"/>
    <property type="match status" value="1"/>
</dbReference>